<dbReference type="EMBL" id="BKCJ011239299">
    <property type="protein sequence ID" value="GFD08560.1"/>
    <property type="molecule type" value="Genomic_DNA"/>
</dbReference>
<name>A0A699TFG1_TANCI</name>
<sequence>NDMVIHTEKTGMMKHVLEIKYVGMITDVVDKVTWSFNGLQPEQVDLKYVHALNETHLHDIRAVPNRQEVDQHLLCADPLLA</sequence>
<reference evidence="1" key="1">
    <citation type="journal article" date="2019" name="Sci. Rep.">
        <title>Draft genome of Tanacetum cinerariifolium, the natural source of mosquito coil.</title>
        <authorList>
            <person name="Yamashiro T."/>
            <person name="Shiraishi A."/>
            <person name="Satake H."/>
            <person name="Nakayama K."/>
        </authorList>
    </citation>
    <scope>NUCLEOTIDE SEQUENCE</scope>
</reference>
<organism evidence="1">
    <name type="scientific">Tanacetum cinerariifolium</name>
    <name type="common">Dalmatian daisy</name>
    <name type="synonym">Chrysanthemum cinerariifolium</name>
    <dbReference type="NCBI Taxonomy" id="118510"/>
    <lineage>
        <taxon>Eukaryota</taxon>
        <taxon>Viridiplantae</taxon>
        <taxon>Streptophyta</taxon>
        <taxon>Embryophyta</taxon>
        <taxon>Tracheophyta</taxon>
        <taxon>Spermatophyta</taxon>
        <taxon>Magnoliopsida</taxon>
        <taxon>eudicotyledons</taxon>
        <taxon>Gunneridae</taxon>
        <taxon>Pentapetalae</taxon>
        <taxon>asterids</taxon>
        <taxon>campanulids</taxon>
        <taxon>Asterales</taxon>
        <taxon>Asteraceae</taxon>
        <taxon>Asteroideae</taxon>
        <taxon>Anthemideae</taxon>
        <taxon>Anthemidinae</taxon>
        <taxon>Tanacetum</taxon>
    </lineage>
</organism>
<feature type="non-terminal residue" evidence="1">
    <location>
        <position position="1"/>
    </location>
</feature>
<accession>A0A699TFG1</accession>
<protein>
    <submittedName>
        <fullName evidence="1">Uncharacterized protein</fullName>
    </submittedName>
</protein>
<proteinExistence type="predicted"/>
<gene>
    <name evidence="1" type="ORF">Tci_880529</name>
</gene>
<comment type="caution">
    <text evidence="1">The sequence shown here is derived from an EMBL/GenBank/DDBJ whole genome shotgun (WGS) entry which is preliminary data.</text>
</comment>
<dbReference type="AlphaFoldDB" id="A0A699TFG1"/>
<evidence type="ECO:0000313" key="1">
    <source>
        <dbReference type="EMBL" id="GFD08560.1"/>
    </source>
</evidence>